<dbReference type="GeneID" id="19881398"/>
<sequence>MATETEETSAHMGARAEIKNPLQDHTVGIVFIFSTKNCTIIQVTDITGRDTLVKVSGGMKVKSKKDEGSPYAAIQAAQDAAERAMKCGITACHFKIRARGGIKRKSLGAGAQAAIRTFGSSGIKIGRIECVTPVAADGTRKKGGHRGRRV</sequence>
<dbReference type="RefSeq" id="XP_007604133.1">
    <property type="nucleotide sequence ID" value="XM_007604071.1"/>
</dbReference>
<dbReference type="FunCoup" id="L2GPP5">
    <property type="interactions" value="149"/>
</dbReference>
<dbReference type="VEuPathDB" id="MicrosporidiaDB:VICG_00682"/>
<name>L2GPP5_VITCO</name>
<dbReference type="AlphaFoldDB" id="L2GPP5"/>
<protein>
    <recommendedName>
        <fullName evidence="4">Small ribosomal subunit protein uS11</fullName>
    </recommendedName>
    <alternativeName>
        <fullName evidence="5">40S ribosomal protein S14</fullName>
    </alternativeName>
</protein>
<dbReference type="InterPro" id="IPR036967">
    <property type="entry name" value="Ribosomal_uS11_sf"/>
</dbReference>
<accession>L2GPP5</accession>
<dbReference type="PANTHER" id="PTHR11759">
    <property type="entry name" value="40S RIBOSOMAL PROTEIN S14/30S RIBOSOMAL PROTEIN S11"/>
    <property type="match status" value="1"/>
</dbReference>
<evidence type="ECO:0000313" key="6">
    <source>
        <dbReference type="EMBL" id="ELA42282.1"/>
    </source>
</evidence>
<dbReference type="HAMAP" id="MF_01310">
    <property type="entry name" value="Ribosomal_uS11"/>
    <property type="match status" value="1"/>
</dbReference>
<evidence type="ECO:0000256" key="2">
    <source>
        <dbReference type="ARBA" id="ARBA00022980"/>
    </source>
</evidence>
<dbReference type="OrthoDB" id="1677536at2759"/>
<reference evidence="7" key="1">
    <citation type="submission" date="2011-05" db="EMBL/GenBank/DDBJ databases">
        <title>The genome sequence of Vittaforma corneae strain ATCC 50505.</title>
        <authorList>
            <consortium name="The Broad Institute Genome Sequencing Platform"/>
            <person name="Cuomo C."/>
            <person name="Didier E."/>
            <person name="Bowers L."/>
            <person name="Young S.K."/>
            <person name="Zeng Q."/>
            <person name="Gargeya S."/>
            <person name="Fitzgerald M."/>
            <person name="Haas B."/>
            <person name="Abouelleil A."/>
            <person name="Alvarado L."/>
            <person name="Arachchi H.M."/>
            <person name="Berlin A."/>
            <person name="Chapman S.B."/>
            <person name="Gearin G."/>
            <person name="Goldberg J."/>
            <person name="Griggs A."/>
            <person name="Gujja S."/>
            <person name="Hansen M."/>
            <person name="Heiman D."/>
            <person name="Howarth C."/>
            <person name="Larimer J."/>
            <person name="Lui A."/>
            <person name="MacDonald P.J.P."/>
            <person name="McCowen C."/>
            <person name="Montmayeur A."/>
            <person name="Murphy C."/>
            <person name="Neiman D."/>
            <person name="Pearson M."/>
            <person name="Priest M."/>
            <person name="Roberts A."/>
            <person name="Saif S."/>
            <person name="Shea T."/>
            <person name="Sisk P."/>
            <person name="Stolte C."/>
            <person name="Sykes S."/>
            <person name="Wortman J."/>
            <person name="Nusbaum C."/>
            <person name="Birren B."/>
        </authorList>
    </citation>
    <scope>NUCLEOTIDE SEQUENCE [LARGE SCALE GENOMIC DNA]</scope>
    <source>
        <strain evidence="7">ATCC 50505</strain>
    </source>
</reference>
<keyword evidence="2" id="KW-0689">Ribosomal protein</keyword>
<dbReference type="SUPFAM" id="SSF53137">
    <property type="entry name" value="Translational machinery components"/>
    <property type="match status" value="1"/>
</dbReference>
<dbReference type="InterPro" id="IPR001971">
    <property type="entry name" value="Ribosomal_uS11"/>
</dbReference>
<dbReference type="EMBL" id="JH370133">
    <property type="protein sequence ID" value="ELA42282.1"/>
    <property type="molecule type" value="Genomic_DNA"/>
</dbReference>
<keyword evidence="3" id="KW-0687">Ribonucleoprotein</keyword>
<dbReference type="PIRSF" id="PIRSF002131">
    <property type="entry name" value="Ribosomal_S11"/>
    <property type="match status" value="1"/>
</dbReference>
<dbReference type="GO" id="GO:0022626">
    <property type="term" value="C:cytosolic ribosome"/>
    <property type="evidence" value="ECO:0007669"/>
    <property type="project" value="UniProtKB-ARBA"/>
</dbReference>
<dbReference type="HOGENOM" id="CLU_072439_6_0_1"/>
<organism evidence="6 7">
    <name type="scientific">Vittaforma corneae (strain ATCC 50505)</name>
    <name type="common">Microsporidian parasite</name>
    <name type="synonym">Nosema corneum</name>
    <dbReference type="NCBI Taxonomy" id="993615"/>
    <lineage>
        <taxon>Eukaryota</taxon>
        <taxon>Fungi</taxon>
        <taxon>Fungi incertae sedis</taxon>
        <taxon>Microsporidia</taxon>
        <taxon>Nosematidae</taxon>
        <taxon>Vittaforma</taxon>
    </lineage>
</organism>
<dbReference type="Pfam" id="PF00411">
    <property type="entry name" value="Ribosomal_S11"/>
    <property type="match status" value="1"/>
</dbReference>
<gene>
    <name evidence="6" type="ORF">VICG_00682</name>
</gene>
<dbReference type="GO" id="GO:0044391">
    <property type="term" value="C:ribosomal subunit"/>
    <property type="evidence" value="ECO:0007669"/>
    <property type="project" value="UniProtKB-ARBA"/>
</dbReference>
<evidence type="ECO:0000256" key="3">
    <source>
        <dbReference type="ARBA" id="ARBA00023274"/>
    </source>
</evidence>
<evidence type="ECO:0000256" key="1">
    <source>
        <dbReference type="ARBA" id="ARBA00006194"/>
    </source>
</evidence>
<dbReference type="GO" id="GO:0006412">
    <property type="term" value="P:translation"/>
    <property type="evidence" value="ECO:0007669"/>
    <property type="project" value="InterPro"/>
</dbReference>
<comment type="similarity">
    <text evidence="1">Belongs to the universal ribosomal protein uS11 family.</text>
</comment>
<proteinExistence type="inferred from homology"/>
<dbReference type="FunFam" id="3.30.420.80:FF:000018">
    <property type="entry name" value="40S ribosomal protein S14"/>
    <property type="match status" value="1"/>
</dbReference>
<dbReference type="GO" id="GO:0003735">
    <property type="term" value="F:structural constituent of ribosome"/>
    <property type="evidence" value="ECO:0007669"/>
    <property type="project" value="InterPro"/>
</dbReference>
<evidence type="ECO:0000256" key="5">
    <source>
        <dbReference type="ARBA" id="ARBA00044343"/>
    </source>
</evidence>
<dbReference type="Proteomes" id="UP000011082">
    <property type="component" value="Unassembled WGS sequence"/>
</dbReference>
<dbReference type="OMA" id="IYASHND"/>
<dbReference type="STRING" id="993615.L2GPP5"/>
<dbReference type="InParanoid" id="L2GPP5"/>
<keyword evidence="7" id="KW-1185">Reference proteome</keyword>
<evidence type="ECO:0000313" key="7">
    <source>
        <dbReference type="Proteomes" id="UP000011082"/>
    </source>
</evidence>
<dbReference type="Gene3D" id="3.30.420.80">
    <property type="entry name" value="Ribosomal protein S11"/>
    <property type="match status" value="1"/>
</dbReference>
<evidence type="ECO:0000256" key="4">
    <source>
        <dbReference type="ARBA" id="ARBA00035160"/>
    </source>
</evidence>